<dbReference type="Proteomes" id="UP000518266">
    <property type="component" value="Unassembled WGS sequence"/>
</dbReference>
<gene>
    <name evidence="1" type="ORF">F7725_004496</name>
</gene>
<evidence type="ECO:0000313" key="2">
    <source>
        <dbReference type="Proteomes" id="UP000518266"/>
    </source>
</evidence>
<name>A0A7J5XIV7_DISMA</name>
<reference evidence="1 2" key="1">
    <citation type="submission" date="2020-03" db="EMBL/GenBank/DDBJ databases">
        <title>Dissostichus mawsoni Genome sequencing and assembly.</title>
        <authorList>
            <person name="Park H."/>
        </authorList>
    </citation>
    <scope>NUCLEOTIDE SEQUENCE [LARGE SCALE GENOMIC DNA]</scope>
    <source>
        <strain evidence="1">DM0001</strain>
        <tissue evidence="1">Muscle</tissue>
    </source>
</reference>
<dbReference type="OrthoDB" id="8965174at2759"/>
<dbReference type="EMBL" id="JAAKFY010000023">
    <property type="protein sequence ID" value="KAF3837032.1"/>
    <property type="molecule type" value="Genomic_DNA"/>
</dbReference>
<comment type="caution">
    <text evidence="1">The sequence shown here is derived from an EMBL/GenBank/DDBJ whole genome shotgun (WGS) entry which is preliminary data.</text>
</comment>
<evidence type="ECO:0000313" key="1">
    <source>
        <dbReference type="EMBL" id="KAF3837032.1"/>
    </source>
</evidence>
<accession>A0A7J5XIV7</accession>
<sequence>MTYFGIEDGRYKKHLTCCPYNCCLDNCSTYNCSTYNCTHNCLPYNAAPTTAAPTCSTYNCCTYNCCPNNCCTYNWCAYNCISYDCSTYTCCPYNCRATMMKNQLTPVFQKAFPSSFESLDVVSFSNGSIINVIDVSFVSTSAPNSTQIANTLINAASTVIGFDIEGSSISLPVG</sequence>
<organism evidence="1 2">
    <name type="scientific">Dissostichus mawsoni</name>
    <name type="common">Antarctic cod</name>
    <dbReference type="NCBI Taxonomy" id="36200"/>
    <lineage>
        <taxon>Eukaryota</taxon>
        <taxon>Metazoa</taxon>
        <taxon>Chordata</taxon>
        <taxon>Craniata</taxon>
        <taxon>Vertebrata</taxon>
        <taxon>Euteleostomi</taxon>
        <taxon>Actinopterygii</taxon>
        <taxon>Neopterygii</taxon>
        <taxon>Teleostei</taxon>
        <taxon>Neoteleostei</taxon>
        <taxon>Acanthomorphata</taxon>
        <taxon>Eupercaria</taxon>
        <taxon>Perciformes</taxon>
        <taxon>Notothenioidei</taxon>
        <taxon>Nototheniidae</taxon>
        <taxon>Dissostichus</taxon>
    </lineage>
</organism>
<dbReference type="AlphaFoldDB" id="A0A7J5XIV7"/>
<keyword evidence="2" id="KW-1185">Reference proteome</keyword>
<protein>
    <submittedName>
        <fullName evidence="1">Uncharacterized protein</fullName>
    </submittedName>
</protein>
<proteinExistence type="predicted"/>